<organism evidence="6 7">
    <name type="scientific">Pikeienuella piscinae</name>
    <dbReference type="NCBI Taxonomy" id="2748098"/>
    <lineage>
        <taxon>Bacteria</taxon>
        <taxon>Pseudomonadati</taxon>
        <taxon>Pseudomonadota</taxon>
        <taxon>Alphaproteobacteria</taxon>
        <taxon>Rhodobacterales</taxon>
        <taxon>Paracoccaceae</taxon>
        <taxon>Pikeienuella</taxon>
    </lineage>
</organism>
<dbReference type="InterPro" id="IPR029016">
    <property type="entry name" value="GAF-like_dom_sf"/>
</dbReference>
<dbReference type="GO" id="GO:0003677">
    <property type="term" value="F:DNA binding"/>
    <property type="evidence" value="ECO:0007669"/>
    <property type="project" value="UniProtKB-KW"/>
</dbReference>
<dbReference type="Pfam" id="PF09339">
    <property type="entry name" value="HTH_IclR"/>
    <property type="match status" value="1"/>
</dbReference>
<keyword evidence="2" id="KW-0238">DNA-binding</keyword>
<evidence type="ECO:0000259" key="5">
    <source>
        <dbReference type="PROSITE" id="PS51078"/>
    </source>
</evidence>
<keyword evidence="7" id="KW-1185">Reference proteome</keyword>
<dbReference type="EMBL" id="CP049056">
    <property type="protein sequence ID" value="QIE54161.1"/>
    <property type="molecule type" value="Genomic_DNA"/>
</dbReference>
<sequence>MDARLSKNSNVVTAIQRETGAARSSLKSGLDVLQLLSQRQDLTLTEISIALGKSKSGMHSILNTLRERSFIERISSGEYRLGPRAWELGRASYSFEIDELARPFLARLEERTSEGVIHGVLDGFDVLYLSILPGKQAVRLNVEVAERIPANMTSTGICLLAALPDEEISRLLPEMFEKSTEFSVSNPKALWREIEAARVKGYSIMKRGWHVDVGGMAKCVMDEHGKAVSAICVSAPLYRVDQNWYDTVLKEIEFAVRCIEDRMNDGRRDRASGGFGHRR</sequence>
<dbReference type="GO" id="GO:0003700">
    <property type="term" value="F:DNA-binding transcription factor activity"/>
    <property type="evidence" value="ECO:0007669"/>
    <property type="project" value="TreeGrafter"/>
</dbReference>
<dbReference type="InterPro" id="IPR036390">
    <property type="entry name" value="WH_DNA-bd_sf"/>
</dbReference>
<feature type="domain" description="IclR-ED" evidence="5">
    <location>
        <begin position="84"/>
        <end position="265"/>
    </location>
</feature>
<dbReference type="RefSeq" id="WP_165093966.1">
    <property type="nucleotide sequence ID" value="NZ_CP049056.1"/>
</dbReference>
<name>A0A7L5BT79_9RHOB</name>
<dbReference type="PROSITE" id="PS51078">
    <property type="entry name" value="ICLR_ED"/>
    <property type="match status" value="1"/>
</dbReference>
<proteinExistence type="predicted"/>
<dbReference type="KEGG" id="hdh:G5B40_01080"/>
<reference evidence="6 7" key="1">
    <citation type="submission" date="2020-02" db="EMBL/GenBank/DDBJ databases">
        <title>complete genome sequence of Rhodobacteraceae bacterium.</title>
        <authorList>
            <person name="Park J."/>
            <person name="Kim Y.-S."/>
            <person name="Kim K.-H."/>
        </authorList>
    </citation>
    <scope>NUCLEOTIDE SEQUENCE [LARGE SCALE GENOMIC DNA]</scope>
    <source>
        <strain evidence="6 7">RR4-56</strain>
    </source>
</reference>
<dbReference type="Gene3D" id="3.30.450.40">
    <property type="match status" value="1"/>
</dbReference>
<evidence type="ECO:0000259" key="4">
    <source>
        <dbReference type="PROSITE" id="PS51077"/>
    </source>
</evidence>
<evidence type="ECO:0000256" key="2">
    <source>
        <dbReference type="ARBA" id="ARBA00023125"/>
    </source>
</evidence>
<keyword evidence="3" id="KW-0804">Transcription</keyword>
<dbReference type="Gene3D" id="1.10.10.10">
    <property type="entry name" value="Winged helix-like DNA-binding domain superfamily/Winged helix DNA-binding domain"/>
    <property type="match status" value="1"/>
</dbReference>
<dbReference type="InterPro" id="IPR036388">
    <property type="entry name" value="WH-like_DNA-bd_sf"/>
</dbReference>
<dbReference type="PROSITE" id="PS51077">
    <property type="entry name" value="HTH_ICLR"/>
    <property type="match status" value="1"/>
</dbReference>
<dbReference type="Proteomes" id="UP000503336">
    <property type="component" value="Chromosome"/>
</dbReference>
<dbReference type="SUPFAM" id="SSF55781">
    <property type="entry name" value="GAF domain-like"/>
    <property type="match status" value="1"/>
</dbReference>
<dbReference type="InterPro" id="IPR005471">
    <property type="entry name" value="Tscrpt_reg_IclR_N"/>
</dbReference>
<dbReference type="InterPro" id="IPR050707">
    <property type="entry name" value="HTH_MetabolicPath_Reg"/>
</dbReference>
<accession>A0A7L5BT79</accession>
<evidence type="ECO:0000313" key="7">
    <source>
        <dbReference type="Proteomes" id="UP000503336"/>
    </source>
</evidence>
<dbReference type="AlphaFoldDB" id="A0A7L5BT79"/>
<dbReference type="SUPFAM" id="SSF46785">
    <property type="entry name" value="Winged helix' DNA-binding domain"/>
    <property type="match status" value="1"/>
</dbReference>
<feature type="domain" description="HTH iclR-type" evidence="4">
    <location>
        <begin position="23"/>
        <end position="83"/>
    </location>
</feature>
<dbReference type="GO" id="GO:0045892">
    <property type="term" value="P:negative regulation of DNA-templated transcription"/>
    <property type="evidence" value="ECO:0007669"/>
    <property type="project" value="TreeGrafter"/>
</dbReference>
<dbReference type="Pfam" id="PF01614">
    <property type="entry name" value="IclR_C"/>
    <property type="match status" value="1"/>
</dbReference>
<evidence type="ECO:0000313" key="6">
    <source>
        <dbReference type="EMBL" id="QIE54161.1"/>
    </source>
</evidence>
<dbReference type="PANTHER" id="PTHR30136">
    <property type="entry name" value="HELIX-TURN-HELIX TRANSCRIPTIONAL REGULATOR, ICLR FAMILY"/>
    <property type="match status" value="1"/>
</dbReference>
<dbReference type="InterPro" id="IPR014757">
    <property type="entry name" value="Tscrpt_reg_IclR_C"/>
</dbReference>
<keyword evidence="1" id="KW-0805">Transcription regulation</keyword>
<evidence type="ECO:0000256" key="3">
    <source>
        <dbReference type="ARBA" id="ARBA00023163"/>
    </source>
</evidence>
<gene>
    <name evidence="6" type="ORF">G5B40_01080</name>
</gene>
<dbReference type="PANTHER" id="PTHR30136:SF24">
    <property type="entry name" value="HTH-TYPE TRANSCRIPTIONAL REPRESSOR ALLR"/>
    <property type="match status" value="1"/>
</dbReference>
<dbReference type="SMART" id="SM00346">
    <property type="entry name" value="HTH_ICLR"/>
    <property type="match status" value="1"/>
</dbReference>
<protein>
    <submittedName>
        <fullName evidence="6">IclR family transcriptional regulator</fullName>
    </submittedName>
</protein>
<evidence type="ECO:0000256" key="1">
    <source>
        <dbReference type="ARBA" id="ARBA00023015"/>
    </source>
</evidence>